<evidence type="ECO:0000313" key="2">
    <source>
        <dbReference type="EMBL" id="GCE00980.1"/>
    </source>
</evidence>
<accession>A0A401Z285</accession>
<evidence type="ECO:0000313" key="3">
    <source>
        <dbReference type="Proteomes" id="UP000286931"/>
    </source>
</evidence>
<feature type="region of interest" description="Disordered" evidence="1">
    <location>
        <begin position="43"/>
        <end position="68"/>
    </location>
</feature>
<evidence type="ECO:0000256" key="1">
    <source>
        <dbReference type="SAM" id="MobiDB-lite"/>
    </source>
</evidence>
<dbReference type="AlphaFoldDB" id="A0A401Z285"/>
<organism evidence="2 3">
    <name type="scientific">Embleya hyalina</name>
    <dbReference type="NCBI Taxonomy" id="516124"/>
    <lineage>
        <taxon>Bacteria</taxon>
        <taxon>Bacillati</taxon>
        <taxon>Actinomycetota</taxon>
        <taxon>Actinomycetes</taxon>
        <taxon>Kitasatosporales</taxon>
        <taxon>Streptomycetaceae</taxon>
        <taxon>Embleya</taxon>
    </lineage>
</organism>
<sequence length="68" mass="7484">MGVREGVSRMTLSIYRLHPNGEREEIKPVEGFELGDASRWLPRSATIPQSEATASAKPEKCRPGCSGR</sequence>
<dbReference type="EMBL" id="BIFH01000043">
    <property type="protein sequence ID" value="GCE00980.1"/>
    <property type="molecule type" value="Genomic_DNA"/>
</dbReference>
<comment type="caution">
    <text evidence="2">The sequence shown here is derived from an EMBL/GenBank/DDBJ whole genome shotgun (WGS) entry which is preliminary data.</text>
</comment>
<name>A0A401Z285_9ACTN</name>
<reference evidence="2 3" key="1">
    <citation type="submission" date="2018-12" db="EMBL/GenBank/DDBJ databases">
        <title>Draft genome sequence of Embleya hyalina NBRC 13850T.</title>
        <authorList>
            <person name="Komaki H."/>
            <person name="Hosoyama A."/>
            <person name="Kimura A."/>
            <person name="Ichikawa N."/>
            <person name="Tamura T."/>
        </authorList>
    </citation>
    <scope>NUCLEOTIDE SEQUENCE [LARGE SCALE GENOMIC DNA]</scope>
    <source>
        <strain evidence="2 3">NBRC 13850</strain>
    </source>
</reference>
<dbReference type="Proteomes" id="UP000286931">
    <property type="component" value="Unassembled WGS sequence"/>
</dbReference>
<keyword evidence="3" id="KW-1185">Reference proteome</keyword>
<proteinExistence type="predicted"/>
<protein>
    <submittedName>
        <fullName evidence="2">Uncharacterized protein</fullName>
    </submittedName>
</protein>
<gene>
    <name evidence="2" type="ORF">EHYA_08711</name>
</gene>